<dbReference type="Proteomes" id="UP000001029">
    <property type="component" value="Chromosome"/>
</dbReference>
<evidence type="ECO:0000256" key="5">
    <source>
        <dbReference type="ARBA" id="ARBA00022842"/>
    </source>
</evidence>
<dbReference type="GO" id="GO:0005975">
    <property type="term" value="P:carbohydrate metabolic process"/>
    <property type="evidence" value="ECO:0007669"/>
    <property type="project" value="InterPro"/>
</dbReference>
<feature type="domain" description="Alpha-D-phosphohexomutase alpha/beta/alpha" evidence="8">
    <location>
        <begin position="58"/>
        <end position="164"/>
    </location>
</feature>
<sequence length="501" mass="55911">MYNSSTMSEDIKFSTAGFRAVTAEGLTAVNVQRLIYGICAHIFEHPYYGFEGEGYRRYCAEKGFKHKKPLVLVGHDTRFMSEQFAKIAANALSANGITVKFAQYPLPTPVAEWAVMDQGAVGAVVITGSEAPYYINGVKWIPFYGGIANNEVIADIEKRIPAASSNLLKMSSIEYDYLNSAVGIFNFREEYLNYLQKTLDVKAIKKAKLKIGIDPFYGTATYYFRDFLEKNGVEINAIHENVDPLFGGKTPNAGPVSLEELSKLIVSKRLSLGIACNPDCDKFGIIDSSGKWISPNEIAPLLLEHLMKNKKSSGRVCRSVITTHLIDAVAKAHNLLVRETPVGFKYIGELMVTGQYILGAEESGGISVKGHIPDKDGLFICLLMVELLAVEGKSLIQIFKEFYKKYNVYYDQKVSVPKTELEINNILENLNIRAPLSINKMSVWRIDQTEGFKFILKDGSWLAIRASNTERLIRLYAESKDEKLPAQLITEGKKIIESFSK</sequence>
<dbReference type="Pfam" id="PF02880">
    <property type="entry name" value="PGM_PMM_III"/>
    <property type="match status" value="1"/>
</dbReference>
<evidence type="ECO:0000259" key="9">
    <source>
        <dbReference type="Pfam" id="PF02879"/>
    </source>
</evidence>
<feature type="domain" description="Alpha-D-phosphohexomutase alpha/beta/alpha" evidence="9">
    <location>
        <begin position="189"/>
        <end position="290"/>
    </location>
</feature>
<dbReference type="AlphaFoldDB" id="B2KBA4"/>
<evidence type="ECO:0000313" key="12">
    <source>
        <dbReference type="Proteomes" id="UP000001029"/>
    </source>
</evidence>
<evidence type="ECO:0000256" key="4">
    <source>
        <dbReference type="ARBA" id="ARBA00022723"/>
    </source>
</evidence>
<dbReference type="SUPFAM" id="SSF55957">
    <property type="entry name" value="Phosphoglucomutase, C-terminal domain"/>
    <property type="match status" value="1"/>
</dbReference>
<keyword evidence="4" id="KW-0479">Metal-binding</keyword>
<keyword evidence="5" id="KW-0460">Magnesium</keyword>
<evidence type="ECO:0000256" key="2">
    <source>
        <dbReference type="ARBA" id="ARBA00010231"/>
    </source>
</evidence>
<gene>
    <name evidence="11" type="ordered locus">Emin_0369</name>
</gene>
<evidence type="ECO:0000256" key="3">
    <source>
        <dbReference type="ARBA" id="ARBA00022553"/>
    </source>
</evidence>
<dbReference type="PANTHER" id="PTHR45745">
    <property type="entry name" value="PHOSPHOMANNOMUTASE 45A"/>
    <property type="match status" value="1"/>
</dbReference>
<comment type="cofactor">
    <cofactor evidence="1">
        <name>Mg(2+)</name>
        <dbReference type="ChEBI" id="CHEBI:18420"/>
    </cofactor>
</comment>
<proteinExistence type="inferred from homology"/>
<evidence type="ECO:0000259" key="8">
    <source>
        <dbReference type="Pfam" id="PF02878"/>
    </source>
</evidence>
<dbReference type="OrthoDB" id="9806956at2"/>
<dbReference type="InterPro" id="IPR005843">
    <property type="entry name" value="A-D-PHexomutase_C"/>
</dbReference>
<dbReference type="InterPro" id="IPR005844">
    <property type="entry name" value="A-D-PHexomutase_a/b/a-I"/>
</dbReference>
<keyword evidence="12" id="KW-1185">Reference proteome</keyword>
<dbReference type="GO" id="GO:0046872">
    <property type="term" value="F:metal ion binding"/>
    <property type="evidence" value="ECO:0007669"/>
    <property type="project" value="UniProtKB-KW"/>
</dbReference>
<reference evidence="11 12" key="1">
    <citation type="journal article" date="2009" name="Appl. Environ. Microbiol.">
        <title>Genomic analysis of 'Elusimicrobium minutum,' the first cultivated representative of the phylum 'Elusimicrobia' (formerly termite group 1).</title>
        <authorList>
            <person name="Herlemann D.P.R."/>
            <person name="Geissinger O."/>
            <person name="Ikeda-Ohtsubo W."/>
            <person name="Kunin V."/>
            <person name="Sun H."/>
            <person name="Lapidus A."/>
            <person name="Hugenholtz P."/>
            <person name="Brune A."/>
        </authorList>
    </citation>
    <scope>NUCLEOTIDE SEQUENCE [LARGE SCALE GENOMIC DNA]</scope>
    <source>
        <strain evidence="11 12">Pei191</strain>
    </source>
</reference>
<comment type="similarity">
    <text evidence="2">Belongs to the phosphohexose mutase family.</text>
</comment>
<dbReference type="SUPFAM" id="SSF53738">
    <property type="entry name" value="Phosphoglucomutase, first 3 domains"/>
    <property type="match status" value="2"/>
</dbReference>
<dbReference type="HOGENOM" id="CLU_016950_7_1_0"/>
<organism evidence="11 12">
    <name type="scientific">Elusimicrobium minutum (strain Pei191)</name>
    <dbReference type="NCBI Taxonomy" id="445932"/>
    <lineage>
        <taxon>Bacteria</taxon>
        <taxon>Pseudomonadati</taxon>
        <taxon>Elusimicrobiota</taxon>
        <taxon>Elusimicrobia</taxon>
        <taxon>Elusimicrobiales</taxon>
        <taxon>Elusimicrobiaceae</taxon>
        <taxon>Elusimicrobium</taxon>
    </lineage>
</organism>
<dbReference type="Pfam" id="PF00408">
    <property type="entry name" value="PGM_PMM_IV"/>
    <property type="match status" value="1"/>
</dbReference>
<name>B2KBA4_ELUMP</name>
<evidence type="ECO:0000256" key="6">
    <source>
        <dbReference type="ARBA" id="ARBA00023235"/>
    </source>
</evidence>
<keyword evidence="6 11" id="KW-0413">Isomerase</keyword>
<dbReference type="InterPro" id="IPR036900">
    <property type="entry name" value="A-D-PHexomutase_C_sf"/>
</dbReference>
<dbReference type="PANTHER" id="PTHR45745:SF1">
    <property type="entry name" value="PHOSPHOGLUCOMUTASE 2B-RELATED"/>
    <property type="match status" value="1"/>
</dbReference>
<dbReference type="GO" id="GO:0008973">
    <property type="term" value="F:phosphopentomutase activity"/>
    <property type="evidence" value="ECO:0007669"/>
    <property type="project" value="TreeGrafter"/>
</dbReference>
<dbReference type="InterPro" id="IPR005845">
    <property type="entry name" value="A-D-PHexomutase_a/b/a-II"/>
</dbReference>
<evidence type="ECO:0000256" key="1">
    <source>
        <dbReference type="ARBA" id="ARBA00001946"/>
    </source>
</evidence>
<dbReference type="STRING" id="445932.Emin_0369"/>
<feature type="domain" description="Alpha-D-phosphohexomutase alpha/beta/alpha" evidence="10">
    <location>
        <begin position="295"/>
        <end position="406"/>
    </location>
</feature>
<evidence type="ECO:0000259" key="7">
    <source>
        <dbReference type="Pfam" id="PF00408"/>
    </source>
</evidence>
<dbReference type="Gene3D" id="3.30.310.50">
    <property type="entry name" value="Alpha-D-phosphohexomutase, C-terminal domain"/>
    <property type="match status" value="1"/>
</dbReference>
<evidence type="ECO:0000259" key="10">
    <source>
        <dbReference type="Pfam" id="PF02880"/>
    </source>
</evidence>
<evidence type="ECO:0000313" key="11">
    <source>
        <dbReference type="EMBL" id="ACC97926.1"/>
    </source>
</evidence>
<dbReference type="Pfam" id="PF02878">
    <property type="entry name" value="PGM_PMM_I"/>
    <property type="match status" value="1"/>
</dbReference>
<feature type="domain" description="Alpha-D-phosphohexomutase C-terminal" evidence="7">
    <location>
        <begin position="435"/>
        <end position="487"/>
    </location>
</feature>
<dbReference type="EMBL" id="CP001055">
    <property type="protein sequence ID" value="ACC97926.1"/>
    <property type="molecule type" value="Genomic_DNA"/>
</dbReference>
<dbReference type="InterPro" id="IPR005846">
    <property type="entry name" value="A-D-PHexomutase_a/b/a-III"/>
</dbReference>
<dbReference type="Pfam" id="PF02879">
    <property type="entry name" value="PGM_PMM_II"/>
    <property type="match status" value="1"/>
</dbReference>
<dbReference type="GO" id="GO:0004615">
    <property type="term" value="F:phosphomannomutase activity"/>
    <property type="evidence" value="ECO:0007669"/>
    <property type="project" value="UniProtKB-EC"/>
</dbReference>
<dbReference type="KEGG" id="emi:Emin_0369"/>
<dbReference type="InterPro" id="IPR016055">
    <property type="entry name" value="A-D-PHexomutase_a/b/a-I/II/III"/>
</dbReference>
<accession>B2KBA4</accession>
<dbReference type="GO" id="GO:0006166">
    <property type="term" value="P:purine ribonucleoside salvage"/>
    <property type="evidence" value="ECO:0007669"/>
    <property type="project" value="TreeGrafter"/>
</dbReference>
<dbReference type="EC" id="5.4.2.8" evidence="11"/>
<protein>
    <submittedName>
        <fullName evidence="11">Phosphomannomutase</fullName>
        <ecNumber evidence="11">5.4.2.8</ecNumber>
    </submittedName>
</protein>
<dbReference type="Gene3D" id="3.40.120.10">
    <property type="entry name" value="Alpha-D-Glucose-1,6-Bisphosphate, subunit A, domain 3"/>
    <property type="match status" value="3"/>
</dbReference>
<keyword evidence="3" id="KW-0597">Phosphoprotein</keyword>